<proteinExistence type="predicted"/>
<dbReference type="EMBL" id="BSDT01000001">
    <property type="protein sequence ID" value="GLI40170.1"/>
    <property type="molecule type" value="Genomic_DNA"/>
</dbReference>
<sequence>MTSGPDGPTPSSDPILREIGEGIFLAFHCSHRNRDIRVMRLSPPGFSVRSWRAKCIPPLKCGALPDAGQP</sequence>
<name>A0A9W6LEL5_9ACTN</name>
<reference evidence="1" key="1">
    <citation type="submission" date="2022-12" db="EMBL/GenBank/DDBJ databases">
        <title>Reference genome sequencing for broad-spectrum identification of bacterial and archaeal isolates by mass spectrometry.</title>
        <authorList>
            <person name="Sekiguchi Y."/>
            <person name="Tourlousse D.M."/>
        </authorList>
    </citation>
    <scope>NUCLEOTIDE SEQUENCE</scope>
    <source>
        <strain evidence="1">LLR39Z86</strain>
    </source>
</reference>
<accession>A0A9W6LEL5</accession>
<dbReference type="AlphaFoldDB" id="A0A9W6LEL5"/>
<organism evidence="1 2">
    <name type="scientific">Glycomyces algeriensis</name>
    <dbReference type="NCBI Taxonomy" id="256037"/>
    <lineage>
        <taxon>Bacteria</taxon>
        <taxon>Bacillati</taxon>
        <taxon>Actinomycetota</taxon>
        <taxon>Actinomycetes</taxon>
        <taxon>Glycomycetales</taxon>
        <taxon>Glycomycetaceae</taxon>
        <taxon>Glycomyces</taxon>
    </lineage>
</organism>
<evidence type="ECO:0000313" key="1">
    <source>
        <dbReference type="EMBL" id="GLI40170.1"/>
    </source>
</evidence>
<keyword evidence="2" id="KW-1185">Reference proteome</keyword>
<gene>
    <name evidence="1" type="ORF">GALLR39Z86_00200</name>
</gene>
<evidence type="ECO:0000313" key="2">
    <source>
        <dbReference type="Proteomes" id="UP001144313"/>
    </source>
</evidence>
<comment type="caution">
    <text evidence="1">The sequence shown here is derived from an EMBL/GenBank/DDBJ whole genome shotgun (WGS) entry which is preliminary data.</text>
</comment>
<protein>
    <submittedName>
        <fullName evidence="1">Uncharacterized protein</fullName>
    </submittedName>
</protein>
<dbReference type="Proteomes" id="UP001144313">
    <property type="component" value="Unassembled WGS sequence"/>
</dbReference>